<gene>
    <name evidence="3" type="ORF">AACH11_20770</name>
</gene>
<dbReference type="PRINTS" id="PR00998">
    <property type="entry name" value="CRBOXYPTASET"/>
</dbReference>
<dbReference type="EMBL" id="JBBUTF010000023">
    <property type="protein sequence ID" value="MEK8028400.1"/>
    <property type="molecule type" value="Genomic_DNA"/>
</dbReference>
<accession>A0ABU9BIB4</accession>
<comment type="caution">
    <text evidence="3">The sequence shown here is derived from an EMBL/GenBank/DDBJ whole genome shotgun (WGS) entry which is preliminary data.</text>
</comment>
<name>A0ABU9BIB4_9BURK</name>
<feature type="region of interest" description="Disordered" evidence="2">
    <location>
        <begin position="1"/>
        <end position="21"/>
    </location>
</feature>
<comment type="function">
    <text evidence="1">Broad specificity carboxypetidase that releases amino acids sequentially from the C-terminus, including neutral, aromatic, polar and basic residues.</text>
</comment>
<reference evidence="3 4" key="1">
    <citation type="submission" date="2024-04" db="EMBL/GenBank/DDBJ databases">
        <title>Novel species of the genus Ideonella isolated from streams.</title>
        <authorList>
            <person name="Lu H."/>
        </authorList>
    </citation>
    <scope>NUCLEOTIDE SEQUENCE [LARGE SCALE GENOMIC DNA]</scope>
    <source>
        <strain evidence="3 4">BYS139W</strain>
    </source>
</reference>
<keyword evidence="1 3" id="KW-0378">Hydrolase</keyword>
<keyword evidence="1" id="KW-0645">Protease</keyword>
<evidence type="ECO:0000256" key="1">
    <source>
        <dbReference type="PIRNR" id="PIRNR006615"/>
    </source>
</evidence>
<evidence type="ECO:0000313" key="3">
    <source>
        <dbReference type="EMBL" id="MEK8028400.1"/>
    </source>
</evidence>
<dbReference type="PIRSF" id="PIRSF006615">
    <property type="entry name" value="Zn_crbxpep_Taq"/>
    <property type="match status" value="1"/>
</dbReference>
<dbReference type="Proteomes" id="UP001368500">
    <property type="component" value="Unassembled WGS sequence"/>
</dbReference>
<keyword evidence="1" id="KW-0479">Metal-binding</keyword>
<keyword evidence="1 3" id="KW-0121">Carboxypeptidase</keyword>
<evidence type="ECO:0000256" key="2">
    <source>
        <dbReference type="SAM" id="MobiDB-lite"/>
    </source>
</evidence>
<dbReference type="Gene3D" id="1.10.1370.30">
    <property type="match status" value="1"/>
</dbReference>
<proteinExistence type="inferred from homology"/>
<protein>
    <recommendedName>
        <fullName evidence="1">Metal-dependent carboxypeptidase</fullName>
        <ecNumber evidence="1">3.4.17.19</ecNumber>
    </recommendedName>
</protein>
<dbReference type="PANTHER" id="PTHR34217:SF1">
    <property type="entry name" value="CARBOXYPEPTIDASE 1"/>
    <property type="match status" value="1"/>
</dbReference>
<dbReference type="SUPFAM" id="SSF55486">
    <property type="entry name" value="Metalloproteases ('zincins'), catalytic domain"/>
    <property type="match status" value="1"/>
</dbReference>
<dbReference type="CDD" id="cd06460">
    <property type="entry name" value="M32_Taq"/>
    <property type="match status" value="1"/>
</dbReference>
<dbReference type="InterPro" id="IPR001333">
    <property type="entry name" value="Peptidase_M32_Taq"/>
</dbReference>
<dbReference type="EC" id="3.4.17.19" evidence="1"/>
<sequence length="520" mass="58728">MNRPSESAATAQAQPSIAEAPAAATEGYAQLVRHHRRLHHLEHLQSITWWDQAVHMPAGGATARAEALAELAELMHGMRTDPAVRVWLEQAHDETLQPDQHANLREMAREWRGANGLPAELVSRQQLATAACEHAWRRLRPANDWDGFVPLFREVVACAREQARLLSAQTGLSPYDALLDRHEPGMTSERLTQLFADIPDWLPGLIRQARARQQALPPLPLRGPFDTGAQRALCLRVMGRLGFDFDGGRIDVSAHPFCGGVPQDIRMTTRYTEADFLGSLLGAVHECGHGRYEQNLPRDWIDQPLARARSMGIHESQSLAFEMQLGRHPAFIAAIGPWVREAFGDGPALTDANLRRLMTQVEPGRIRVDADELTYAPHVLLRWRIERPLIEGEIEVEDIPALWDAGMAELLGLDTRGDFKDGPLQDVHWPEGLFGYFPCYTLGAMYAAQWMAALRAAVPDLDDRFARGDFSAFFDWMRHHVWQQGSRWPTDELARRASGTPLDPSHWRRHLEQRYLHDPW</sequence>
<keyword evidence="4" id="KW-1185">Reference proteome</keyword>
<feature type="compositionally biased region" description="Polar residues" evidence="2">
    <location>
        <begin position="1"/>
        <end position="10"/>
    </location>
</feature>
<organism evidence="3 4">
    <name type="scientific">Pseudaquabacterium rugosum</name>
    <dbReference type="NCBI Taxonomy" id="2984194"/>
    <lineage>
        <taxon>Bacteria</taxon>
        <taxon>Pseudomonadati</taxon>
        <taxon>Pseudomonadota</taxon>
        <taxon>Betaproteobacteria</taxon>
        <taxon>Burkholderiales</taxon>
        <taxon>Sphaerotilaceae</taxon>
        <taxon>Pseudaquabacterium</taxon>
    </lineage>
</organism>
<evidence type="ECO:0000313" key="4">
    <source>
        <dbReference type="Proteomes" id="UP001368500"/>
    </source>
</evidence>
<feature type="compositionally biased region" description="Low complexity" evidence="2">
    <location>
        <begin position="11"/>
        <end position="21"/>
    </location>
</feature>
<dbReference type="PANTHER" id="PTHR34217">
    <property type="entry name" value="METAL-DEPENDENT CARBOXYPEPTIDASE"/>
    <property type="match status" value="1"/>
</dbReference>
<comment type="similarity">
    <text evidence="1">Belongs to the peptidase M32 family.</text>
</comment>
<dbReference type="Pfam" id="PF02074">
    <property type="entry name" value="Peptidase_M32"/>
    <property type="match status" value="1"/>
</dbReference>
<dbReference type="RefSeq" id="WP_341376184.1">
    <property type="nucleotide sequence ID" value="NZ_JBBUTF010000023.1"/>
</dbReference>
<comment type="catalytic activity">
    <reaction evidence="1">
        <text>Release of a C-terminal amino acid with broad specificity, except for -Pro.</text>
        <dbReference type="EC" id="3.4.17.19"/>
    </reaction>
</comment>
<dbReference type="GO" id="GO:0004180">
    <property type="term" value="F:carboxypeptidase activity"/>
    <property type="evidence" value="ECO:0007669"/>
    <property type="project" value="UniProtKB-KW"/>
</dbReference>
<keyword evidence="1" id="KW-0482">Metalloprotease</keyword>
<dbReference type="PROSITE" id="PS52034">
    <property type="entry name" value="PEPTIDASE_M32"/>
    <property type="match status" value="1"/>
</dbReference>